<feature type="region of interest" description="Disordered" evidence="4">
    <location>
        <begin position="316"/>
        <end position="355"/>
    </location>
</feature>
<gene>
    <name evidence="6" type="ORF">EX895_006373</name>
</gene>
<dbReference type="RefSeq" id="XP_029737278.1">
    <property type="nucleotide sequence ID" value="XM_029886965.1"/>
</dbReference>
<dbReference type="InterPro" id="IPR014001">
    <property type="entry name" value="Helicase_ATP-bd"/>
</dbReference>
<dbReference type="GO" id="GO:0003676">
    <property type="term" value="F:nucleic acid binding"/>
    <property type="evidence" value="ECO:0007669"/>
    <property type="project" value="InterPro"/>
</dbReference>
<organism evidence="6 7">
    <name type="scientific">Sporisorium graminicola</name>
    <dbReference type="NCBI Taxonomy" id="280036"/>
    <lineage>
        <taxon>Eukaryota</taxon>
        <taxon>Fungi</taxon>
        <taxon>Dikarya</taxon>
        <taxon>Basidiomycota</taxon>
        <taxon>Ustilaginomycotina</taxon>
        <taxon>Ustilaginomycetes</taxon>
        <taxon>Ustilaginales</taxon>
        <taxon>Ustilaginaceae</taxon>
        <taxon>Sporisorium</taxon>
    </lineage>
</organism>
<dbReference type="OrthoDB" id="269405at2759"/>
<feature type="compositionally biased region" description="Basic and acidic residues" evidence="4">
    <location>
        <begin position="160"/>
        <end position="176"/>
    </location>
</feature>
<evidence type="ECO:0000313" key="7">
    <source>
        <dbReference type="Proteomes" id="UP000306050"/>
    </source>
</evidence>
<evidence type="ECO:0000256" key="2">
    <source>
        <dbReference type="ARBA" id="ARBA00006289"/>
    </source>
</evidence>
<dbReference type="SMART" id="SM00487">
    <property type="entry name" value="DEXDc"/>
    <property type="match status" value="1"/>
</dbReference>
<dbReference type="KEGG" id="sgra:EX895_006373"/>
<dbReference type="Proteomes" id="UP000306050">
    <property type="component" value="Chromosome SGRAM_8"/>
</dbReference>
<dbReference type="Pfam" id="PF25789">
    <property type="entry name" value="TPR_NAA35"/>
    <property type="match status" value="1"/>
</dbReference>
<dbReference type="Gene3D" id="3.40.50.300">
    <property type="entry name" value="P-loop containing nucleotide triphosphate hydrolases"/>
    <property type="match status" value="2"/>
</dbReference>
<feature type="compositionally biased region" description="Polar residues" evidence="4">
    <location>
        <begin position="1542"/>
        <end position="1561"/>
    </location>
</feature>
<feature type="compositionally biased region" description="Polar residues" evidence="4">
    <location>
        <begin position="1313"/>
        <end position="1330"/>
    </location>
</feature>
<feature type="compositionally biased region" description="Basic and acidic residues" evidence="4">
    <location>
        <begin position="1142"/>
        <end position="1156"/>
    </location>
</feature>
<feature type="compositionally biased region" description="Polar residues" evidence="4">
    <location>
        <begin position="820"/>
        <end position="840"/>
    </location>
</feature>
<accession>A0A4U7KMJ6</accession>
<comment type="caution">
    <text evidence="6">The sequence shown here is derived from an EMBL/GenBank/DDBJ whole genome shotgun (WGS) entry which is preliminary data.</text>
</comment>
<feature type="region of interest" description="Disordered" evidence="4">
    <location>
        <begin position="1313"/>
        <end position="1342"/>
    </location>
</feature>
<feature type="compositionally biased region" description="Basic and acidic residues" evidence="4">
    <location>
        <begin position="965"/>
        <end position="974"/>
    </location>
</feature>
<feature type="region of interest" description="Disordered" evidence="4">
    <location>
        <begin position="1129"/>
        <end position="1156"/>
    </location>
</feature>
<evidence type="ECO:0000256" key="4">
    <source>
        <dbReference type="SAM" id="MobiDB-lite"/>
    </source>
</evidence>
<dbReference type="PROSITE" id="PS51192">
    <property type="entry name" value="HELICASE_ATP_BIND_1"/>
    <property type="match status" value="1"/>
</dbReference>
<dbReference type="GO" id="GO:0005524">
    <property type="term" value="F:ATP binding"/>
    <property type="evidence" value="ECO:0007669"/>
    <property type="project" value="InterPro"/>
</dbReference>
<dbReference type="PANTHER" id="PTHR21373">
    <property type="entry name" value="GLUCOSE REPRESSIBLE PROTEIN MAK10"/>
    <property type="match status" value="1"/>
</dbReference>
<feature type="region of interest" description="Disordered" evidence="4">
    <location>
        <begin position="1"/>
        <end position="25"/>
    </location>
</feature>
<feature type="region of interest" description="Disordered" evidence="4">
    <location>
        <begin position="862"/>
        <end position="895"/>
    </location>
</feature>
<dbReference type="InterPro" id="IPR057983">
    <property type="entry name" value="NAA35-like_N"/>
</dbReference>
<feature type="compositionally biased region" description="Low complexity" evidence="4">
    <location>
        <begin position="11"/>
        <end position="25"/>
    </location>
</feature>
<dbReference type="InterPro" id="IPR011545">
    <property type="entry name" value="DEAD/DEAH_box_helicase_dom"/>
</dbReference>
<feature type="region of interest" description="Disordered" evidence="4">
    <location>
        <begin position="965"/>
        <end position="984"/>
    </location>
</feature>
<feature type="region of interest" description="Disordered" evidence="4">
    <location>
        <begin position="1538"/>
        <end position="1577"/>
    </location>
</feature>
<evidence type="ECO:0000313" key="6">
    <source>
        <dbReference type="EMBL" id="TKY85293.1"/>
    </source>
</evidence>
<feature type="compositionally biased region" description="Polar residues" evidence="4">
    <location>
        <begin position="329"/>
        <end position="350"/>
    </location>
</feature>
<dbReference type="SUPFAM" id="SSF52540">
    <property type="entry name" value="P-loop containing nucleoside triphosphate hydrolases"/>
    <property type="match status" value="2"/>
</dbReference>
<feature type="compositionally biased region" description="Polar residues" evidence="4">
    <location>
        <begin position="177"/>
        <end position="190"/>
    </location>
</feature>
<comment type="subcellular location">
    <subcellularLocation>
        <location evidence="1">Cytoplasm</location>
    </subcellularLocation>
</comment>
<dbReference type="GeneID" id="40729268"/>
<dbReference type="InterPro" id="IPR027417">
    <property type="entry name" value="P-loop_NTPase"/>
</dbReference>
<dbReference type="Pfam" id="PF04112">
    <property type="entry name" value="Mak10"/>
    <property type="match status" value="1"/>
</dbReference>
<feature type="domain" description="Helicase ATP-binding" evidence="5">
    <location>
        <begin position="927"/>
        <end position="1216"/>
    </location>
</feature>
<reference evidence="6 7" key="1">
    <citation type="submission" date="2019-05" db="EMBL/GenBank/DDBJ databases">
        <title>Sporisorium graminicola CBS 10092 draft sequencing and annotation.</title>
        <authorList>
            <person name="Solano-Gonzalez S."/>
            <person name="Caddick M.X."/>
            <person name="Darby A."/>
        </authorList>
    </citation>
    <scope>NUCLEOTIDE SEQUENCE [LARGE SCALE GENOMIC DNA]</scope>
    <source>
        <strain evidence="6 7">CBS 10092</strain>
    </source>
</reference>
<feature type="region of interest" description="Disordered" evidence="4">
    <location>
        <begin position="157"/>
        <end position="190"/>
    </location>
</feature>
<keyword evidence="3" id="KW-0963">Cytoplasm</keyword>
<sequence>MTPASPPPTLSQVDAQDDAASSHATAAAGSAQSGFQDVTALLFSACADLRDGQMVAVPSFTLMDSMAAVKIMDARMDSGMELPASELPESDRLDETLDLPATNQFDPFKPLTVPDLLWIMDRLLACEAAWHQGSALSQTLYTCLYFHSINSLSHKHPRFQRKDKNTAEEGVSRRNDVNTGTSGSDAESATQPPMELVYKVLRAFVLATVKTIDIAWTELTSKQHLRDGEDFGSDKNGLSLLETTDTGYVIAELEDALGWLQSQHGSMPLGQVESLRTRLSFRKQLLYAMRLLQSPAEAAPLDVVMHTKFARRSWSLLHPPSDTDPVPETTLQNGTSPSSTNGQARNTFTPLQPPDRNAAPSIASVAAFDPAYNRRLAWCQALRPISLPNARDTWRVLDGILEELQDVVHVLQHPGFLKWKAFFTHRAIRYQASQPLSATPYVRSLFQTAVCDRNMIASRLPLERITENFFQEVALIDPLLLRRASRIGRNQVEGGSQAMWNSPPPLGQRIYYFMQRVAGQLVQYLTTLSQNRSRCKRALSSGLYREWVHISQEAQAIGRELEACLAPGERYLPDSLFAATQHLALEFMTQITLSGFELDLYVGQTDRESMWWLASRIQVEQKIVCTDLRDELSKWLQQTLSEQKPRMHATTILYLSHQILLAQALEQLAISTIILMHLSERLATPKEKPCPWPLDSEDEASRLELAGAVFASRIKWMRTEGGRGRGATNSEDAGESLWQEYLAFRSELKVTDDVTLKTIAQERLDEATRHLQHLVVSLDGEQKRELGDEGFGEQVRSLLATARHNQEAMRPVAERLAATSSAVDDSAITAESGNKANTEQSFEHPWFPKWSPLRLDYYSTASTSTTTDGDSEGLASGAKKQAARESTSSEGVEEKFQRLGLNANIGRQLARTHPNIQQPTPAQSALIPAILSPSDVILRAHTGTGKSFGILLALLSKPRIIFRDPASRDAHDSRSSSSKSKRSKPQTGIASIILVPSNELAFQYLRWARSIFPASSLPSLDPVIQCLVRGGLAGTDARTPQEELELLKTTPPHILIGTPGRIKDILDTPAGSSVLGLDTLKTLVLDEADAVLQLPGRFPSHKQRWKHEVHKAPGLLLLNEIMKRRATFSGGEKHLSAGLENRPGKRRDERRPPEHVRRNTYKAAEHLNSIDPATGLALPKPRGPGVQPLQLVATSATANSVMRHFFAARTGWLRTGARDSGMAFAPQVGRWIDLTGLSGRSLVDQGIRGLFGAHERSRTDALIETSIEQTPSTMPASIQHTCVVVDEAPLSKQLSSVPLRNFEPKLARKKEGSISSTVASLRESTPSSEATAAGSGVGDDFAVIKPEDEPQEHEMDQSLIEALAFCFASEGVDRGLALIPARWSLFRTRTALEALGVTVRLASDVAATSPARQESHTSPELFLLQTTSSRGLDIPALSHVFLVGYASVIDAVQYVHSAGRVARIGGDPEVPVAGKVVTLLRGLPHDTPLPAELHSQAGADKPKKAISTSEAKMANVYRRLGVVPNKFDLGLLRTAAAKEGTHSVQQPESTATADATPTQAVATAEPAESDESLVKSS</sequence>
<dbReference type="InterPro" id="IPR057982">
    <property type="entry name" value="TPR_NAA35"/>
</dbReference>
<dbReference type="Pfam" id="PF00270">
    <property type="entry name" value="DEAD"/>
    <property type="match status" value="1"/>
</dbReference>
<dbReference type="PANTHER" id="PTHR21373:SF0">
    <property type="entry name" value="N-ALPHA-ACETYLTRANSFERASE 35, NATC AUXILIARY SUBUNIT"/>
    <property type="match status" value="1"/>
</dbReference>
<evidence type="ECO:0000259" key="5">
    <source>
        <dbReference type="PROSITE" id="PS51192"/>
    </source>
</evidence>
<evidence type="ECO:0000256" key="1">
    <source>
        <dbReference type="ARBA" id="ARBA00004496"/>
    </source>
</evidence>
<proteinExistence type="inferred from homology"/>
<name>A0A4U7KMJ6_9BASI</name>
<dbReference type="InterPro" id="IPR007244">
    <property type="entry name" value="Naa35_N"/>
</dbReference>
<comment type="similarity">
    <text evidence="2">Belongs to the MAK10 family.</text>
</comment>
<keyword evidence="7" id="KW-1185">Reference proteome</keyword>
<dbReference type="GO" id="GO:0031417">
    <property type="term" value="C:NatC complex"/>
    <property type="evidence" value="ECO:0007669"/>
    <property type="project" value="InterPro"/>
</dbReference>
<feature type="region of interest" description="Disordered" evidence="4">
    <location>
        <begin position="820"/>
        <end position="843"/>
    </location>
</feature>
<protein>
    <recommendedName>
        <fullName evidence="5">Helicase ATP-binding domain-containing protein</fullName>
    </recommendedName>
</protein>
<dbReference type="EMBL" id="SRRM01000021">
    <property type="protein sequence ID" value="TKY85293.1"/>
    <property type="molecule type" value="Genomic_DNA"/>
</dbReference>
<evidence type="ECO:0000256" key="3">
    <source>
        <dbReference type="ARBA" id="ARBA00022490"/>
    </source>
</evidence>